<evidence type="ECO:0000256" key="1">
    <source>
        <dbReference type="SAM" id="MobiDB-lite"/>
    </source>
</evidence>
<dbReference type="RefSeq" id="WP_007316809.1">
    <property type="nucleotide sequence ID" value="NZ_BAEH01000035.1"/>
</dbReference>
<name>H0QXC0_9ACTN</name>
<dbReference type="eggNOG" id="COG5549">
    <property type="taxonomic scope" value="Bacteria"/>
</dbReference>
<gene>
    <name evidence="2" type="ORF">GOEFS_035_00020</name>
</gene>
<reference evidence="2 3" key="1">
    <citation type="submission" date="2011-12" db="EMBL/GenBank/DDBJ databases">
        <title>Whole genome shotgun sequence of Gordonia effusa NBRC 100432.</title>
        <authorList>
            <person name="Yoshida I."/>
            <person name="Takarada H."/>
            <person name="Hosoyama A."/>
            <person name="Tsuchikane K."/>
            <person name="Katsumata H."/>
            <person name="Yamazaki S."/>
            <person name="Fujita N."/>
        </authorList>
    </citation>
    <scope>NUCLEOTIDE SEQUENCE [LARGE SCALE GENOMIC DNA]</scope>
    <source>
        <strain evidence="2 3">NBRC 100432</strain>
    </source>
</reference>
<feature type="compositionally biased region" description="Low complexity" evidence="1">
    <location>
        <begin position="139"/>
        <end position="171"/>
    </location>
</feature>
<dbReference type="OrthoDB" id="4382323at2"/>
<dbReference type="Proteomes" id="UP000035034">
    <property type="component" value="Unassembled WGS sequence"/>
</dbReference>
<comment type="caution">
    <text evidence="2">The sequence shown here is derived from an EMBL/GenBank/DDBJ whole genome shotgun (WGS) entry which is preliminary data.</text>
</comment>
<evidence type="ECO:0000313" key="2">
    <source>
        <dbReference type="EMBL" id="GAB17471.1"/>
    </source>
</evidence>
<proteinExistence type="predicted"/>
<organism evidence="2 3">
    <name type="scientific">Gordonia effusa NBRC 100432</name>
    <dbReference type="NCBI Taxonomy" id="1077974"/>
    <lineage>
        <taxon>Bacteria</taxon>
        <taxon>Bacillati</taxon>
        <taxon>Actinomycetota</taxon>
        <taxon>Actinomycetes</taxon>
        <taxon>Mycobacteriales</taxon>
        <taxon>Gordoniaceae</taxon>
        <taxon>Gordonia</taxon>
    </lineage>
</organism>
<dbReference type="STRING" id="1077974.GOEFS_035_00020"/>
<dbReference type="AlphaFoldDB" id="H0QXC0"/>
<accession>H0QXC0</accession>
<feature type="region of interest" description="Disordered" evidence="1">
    <location>
        <begin position="72"/>
        <end position="180"/>
    </location>
</feature>
<keyword evidence="3" id="KW-1185">Reference proteome</keyword>
<dbReference type="EMBL" id="BAEH01000035">
    <property type="protein sequence ID" value="GAB17471.1"/>
    <property type="molecule type" value="Genomic_DNA"/>
</dbReference>
<evidence type="ECO:0000313" key="3">
    <source>
        <dbReference type="Proteomes" id="UP000035034"/>
    </source>
</evidence>
<protein>
    <submittedName>
        <fullName evidence="2">Uncharacterized protein</fullName>
    </submittedName>
</protein>
<sequence length="380" mass="40165">MTHTPTTRRLAGLIARVVAVLALGVALVAAVVAIPTASAETPAERCARETNAYNSAWKQSWVAAHPGKTISDAPAPPVPYTCHDPQTTTPTTPSTAPPATLPGTTSATPGPGPNMGVHAPTDIPTYNNTPIVKAPGRQSTPRTPASTSATPNSTTPRQSQSSQPTAPQLPTGNTFSDKSEFCTRPGVNCAEGDAPKQGDIIGGDDGQRRYFRWSKCPEGQHLMTGATTYFCYTDYDYRVTNIRKTPRGAPSDIVPIGTYDCQTGEVKLSQNTTVKAENSATQSSEIGAEAGLSVDAISGSISKQTGTSETTTIGSESALGSEMSYDTNSCPKGKVVHAYPRYNTYTYDLEKIDTRTGQVVGTIRNLKYYAPIQGVSWEVA</sequence>